<dbReference type="RefSeq" id="WP_055434461.1">
    <property type="nucleotide sequence ID" value="NZ_CYHA01000009.1"/>
</dbReference>
<reference evidence="3" key="1">
    <citation type="submission" date="2015-08" db="EMBL/GenBank/DDBJ databases">
        <authorList>
            <person name="Varghese N."/>
        </authorList>
    </citation>
    <scope>NUCLEOTIDE SEQUENCE [LARGE SCALE GENOMIC DNA]</scope>
    <source>
        <strain evidence="3">DSM 17901</strain>
    </source>
</reference>
<dbReference type="Pfam" id="PF01370">
    <property type="entry name" value="Epimerase"/>
    <property type="match status" value="1"/>
</dbReference>
<evidence type="ECO:0000313" key="2">
    <source>
        <dbReference type="EMBL" id="CUA86653.1"/>
    </source>
</evidence>
<dbReference type="Proteomes" id="UP000243535">
    <property type="component" value="Unassembled WGS sequence"/>
</dbReference>
<evidence type="ECO:0000259" key="1">
    <source>
        <dbReference type="Pfam" id="PF01370"/>
    </source>
</evidence>
<gene>
    <name evidence="2" type="ORF">Ga0061063_2743</name>
</gene>
<sequence length="292" mass="32143">MPDQKVGVLGANSLVGGCLLAQLEDMERSAIAFSREKRGAIQGGTVEWRRLPAPGMKNTGITCPISHWICVAPIWVLPDYFSLLETSGAQRVVALSSTSRFTKVGSGDMAENVIAAKLIESEARLQAWAESRGIEWVVLRPTLIYGLGRDKNISEMARFIRHFGFFPLLGSAQGLRQPIHAEDVAAACGAALQAPGTANRAYNLSGGETLAYRELVARVFWVLGRPVRVVTVPLWSFRLAVAVLRRLPRYRHWSAAMAERMNRDLVFNHADAARDFGFKPRGFALTAEDVPR</sequence>
<dbReference type="InterPro" id="IPR001509">
    <property type="entry name" value="Epimerase_deHydtase"/>
</dbReference>
<dbReference type="Gene3D" id="3.40.50.720">
    <property type="entry name" value="NAD(P)-binding Rossmann-like Domain"/>
    <property type="match status" value="1"/>
</dbReference>
<dbReference type="GO" id="GO:0044877">
    <property type="term" value="F:protein-containing complex binding"/>
    <property type="evidence" value="ECO:0007669"/>
    <property type="project" value="TreeGrafter"/>
</dbReference>
<protein>
    <submittedName>
        <fullName evidence="2">Uncharacterized conserved protein YbjT, contains NAD(P)-binding and DUF2867 domains</fullName>
    </submittedName>
</protein>
<name>A0A0K6H7E9_9NEIS</name>
<dbReference type="EMBL" id="CYHA01000009">
    <property type="protein sequence ID" value="CUA86653.1"/>
    <property type="molecule type" value="Genomic_DNA"/>
</dbReference>
<accession>A0A0K6H7E9</accession>
<dbReference type="STRING" id="375574.GCA_001418035_02515"/>
<dbReference type="PANTHER" id="PTHR12126">
    <property type="entry name" value="NADH-UBIQUINONE OXIDOREDUCTASE 39 KDA SUBUNIT-RELATED"/>
    <property type="match status" value="1"/>
</dbReference>
<dbReference type="AlphaFoldDB" id="A0A0K6H7E9"/>
<dbReference type="InterPro" id="IPR051207">
    <property type="entry name" value="ComplexI_NDUFA9_subunit"/>
</dbReference>
<dbReference type="SUPFAM" id="SSF51735">
    <property type="entry name" value="NAD(P)-binding Rossmann-fold domains"/>
    <property type="match status" value="1"/>
</dbReference>
<evidence type="ECO:0000313" key="3">
    <source>
        <dbReference type="Proteomes" id="UP000243535"/>
    </source>
</evidence>
<dbReference type="PANTHER" id="PTHR12126:SF11">
    <property type="entry name" value="NADH DEHYDROGENASE [UBIQUINONE] 1 ALPHA SUBCOMPLEX SUBUNIT 9, MITOCHONDRIAL"/>
    <property type="match status" value="1"/>
</dbReference>
<keyword evidence="3" id="KW-1185">Reference proteome</keyword>
<proteinExistence type="predicted"/>
<dbReference type="PROSITE" id="PS51257">
    <property type="entry name" value="PROKAR_LIPOPROTEIN"/>
    <property type="match status" value="1"/>
</dbReference>
<feature type="domain" description="NAD-dependent epimerase/dehydratase" evidence="1">
    <location>
        <begin position="85"/>
        <end position="204"/>
    </location>
</feature>
<dbReference type="OrthoDB" id="5565437at2"/>
<organism evidence="2 3">
    <name type="scientific">Gulbenkiania indica</name>
    <dbReference type="NCBI Taxonomy" id="375574"/>
    <lineage>
        <taxon>Bacteria</taxon>
        <taxon>Pseudomonadati</taxon>
        <taxon>Pseudomonadota</taxon>
        <taxon>Betaproteobacteria</taxon>
        <taxon>Neisseriales</taxon>
        <taxon>Chromobacteriaceae</taxon>
        <taxon>Gulbenkiania</taxon>
    </lineage>
</organism>
<dbReference type="InterPro" id="IPR036291">
    <property type="entry name" value="NAD(P)-bd_dom_sf"/>
</dbReference>